<dbReference type="InterPro" id="IPR012340">
    <property type="entry name" value="NA-bd_OB-fold"/>
</dbReference>
<dbReference type="GO" id="GO:0004484">
    <property type="term" value="F:mRNA guanylyltransferase activity"/>
    <property type="evidence" value="ECO:0007669"/>
    <property type="project" value="TreeGrafter"/>
</dbReference>
<evidence type="ECO:0000313" key="2">
    <source>
        <dbReference type="EnsemblMetazoa" id="LLOJ000923-PA"/>
    </source>
</evidence>
<dbReference type="Pfam" id="PF03919">
    <property type="entry name" value="mRNA_cap_C"/>
    <property type="match status" value="1"/>
</dbReference>
<accession>A0A1B0CAF0</accession>
<dbReference type="InterPro" id="IPR051029">
    <property type="entry name" value="mRNA_Capping_Enz/RNA_Phosphat"/>
</dbReference>
<dbReference type="GO" id="GO:0006370">
    <property type="term" value="P:7-methylguanosine mRNA capping"/>
    <property type="evidence" value="ECO:0007669"/>
    <property type="project" value="TreeGrafter"/>
</dbReference>
<dbReference type="Proteomes" id="UP000092461">
    <property type="component" value="Unassembled WGS sequence"/>
</dbReference>
<dbReference type="PANTHER" id="PTHR10367:SF17">
    <property type="entry name" value="MRNA-CAPPING ENZYME"/>
    <property type="match status" value="1"/>
</dbReference>
<dbReference type="EMBL" id="AJWK01003732">
    <property type="status" value="NOT_ANNOTATED_CDS"/>
    <property type="molecule type" value="Genomic_DNA"/>
</dbReference>
<sequence>MNRKASSNPGPVPERWIECPRKSDGFIANKFMAFKTPLDERFDAAIPVEATFTPELIHVRDLTHGSCSSVLHEIKSTQFRKQATPFGEIKFSKAFRDLDEKIIECRLKGSSWVFVRQRKDKSFPDSFTAAMDVYKSILYPVSEEMLLDSIT</sequence>
<dbReference type="Gene3D" id="2.40.50.140">
    <property type="entry name" value="Nucleic acid-binding proteins"/>
    <property type="match status" value="1"/>
</dbReference>
<dbReference type="VEuPathDB" id="VectorBase:LLONM1_002944"/>
<reference evidence="2" key="1">
    <citation type="submission" date="2020-05" db="UniProtKB">
        <authorList>
            <consortium name="EnsemblMetazoa"/>
        </authorList>
    </citation>
    <scope>IDENTIFICATION</scope>
    <source>
        <strain evidence="2">Jacobina</strain>
    </source>
</reference>
<dbReference type="InterPro" id="IPR029021">
    <property type="entry name" value="Prot-tyrosine_phosphatase-like"/>
</dbReference>
<evidence type="ECO:0000259" key="1">
    <source>
        <dbReference type="Pfam" id="PF03919"/>
    </source>
</evidence>
<dbReference type="VEuPathDB" id="VectorBase:LLOJ000923"/>
<dbReference type="Gene3D" id="3.90.190.10">
    <property type="entry name" value="Protein tyrosine phosphatase superfamily"/>
    <property type="match status" value="1"/>
</dbReference>
<organism evidence="2 3">
    <name type="scientific">Lutzomyia longipalpis</name>
    <name type="common">Sand fly</name>
    <dbReference type="NCBI Taxonomy" id="7200"/>
    <lineage>
        <taxon>Eukaryota</taxon>
        <taxon>Metazoa</taxon>
        <taxon>Ecdysozoa</taxon>
        <taxon>Arthropoda</taxon>
        <taxon>Hexapoda</taxon>
        <taxon>Insecta</taxon>
        <taxon>Pterygota</taxon>
        <taxon>Neoptera</taxon>
        <taxon>Endopterygota</taxon>
        <taxon>Diptera</taxon>
        <taxon>Nematocera</taxon>
        <taxon>Psychodoidea</taxon>
        <taxon>Psychodidae</taxon>
        <taxon>Lutzomyia</taxon>
        <taxon>Lutzomyia</taxon>
    </lineage>
</organism>
<protein>
    <recommendedName>
        <fullName evidence="1">mRNA capping enzyme C-terminal domain-containing protein</fullName>
    </recommendedName>
</protein>
<dbReference type="SUPFAM" id="SSF50249">
    <property type="entry name" value="Nucleic acid-binding proteins"/>
    <property type="match status" value="1"/>
</dbReference>
<proteinExistence type="predicted"/>
<dbReference type="PANTHER" id="PTHR10367">
    <property type="entry name" value="MRNA-CAPPING ENZYME"/>
    <property type="match status" value="1"/>
</dbReference>
<dbReference type="EMBL" id="AJWK01003733">
    <property type="status" value="NOT_ANNOTATED_CDS"/>
    <property type="molecule type" value="Genomic_DNA"/>
</dbReference>
<dbReference type="EMBL" id="AJWK01003734">
    <property type="status" value="NOT_ANNOTATED_CDS"/>
    <property type="molecule type" value="Genomic_DNA"/>
</dbReference>
<dbReference type="InterPro" id="IPR013846">
    <property type="entry name" value="mRNA_cap_enzyme_C"/>
</dbReference>
<dbReference type="AlphaFoldDB" id="A0A1B0CAF0"/>
<evidence type="ECO:0000313" key="3">
    <source>
        <dbReference type="Proteomes" id="UP000092461"/>
    </source>
</evidence>
<dbReference type="EnsemblMetazoa" id="LLOJ000923-RA">
    <property type="protein sequence ID" value="LLOJ000923-PA"/>
    <property type="gene ID" value="LLOJ000923"/>
</dbReference>
<keyword evidence="3" id="KW-1185">Reference proteome</keyword>
<name>A0A1B0CAF0_LUTLO</name>
<feature type="domain" description="mRNA capping enzyme C-terminal" evidence="1">
    <location>
        <begin position="85"/>
        <end position="147"/>
    </location>
</feature>